<protein>
    <submittedName>
        <fullName evidence="1">Uncharacterized protein</fullName>
    </submittedName>
</protein>
<dbReference type="Proteomes" id="UP001732700">
    <property type="component" value="Chromosome 4D"/>
</dbReference>
<sequence>MCRFQEPGAAEARQFSPANARRLTRQILCHCFSHGVACDEEMEEDRYPTATLPPWLTEADVDYLGAEFERTGFAGGINYYRNMDRNCELAAAWADAKVQVPTKYVVGGGEITYHFEGVKEYVHGGGFKKDVPLLEEVVVIPGAGHFLQMEKAQEVSNHIYDFITKF</sequence>
<dbReference type="EnsemblPlants" id="AVESA.00010b.r2.4DG0716770.1">
    <property type="protein sequence ID" value="AVESA.00010b.r2.4DG0716770.1.CDS.1"/>
    <property type="gene ID" value="AVESA.00010b.r2.4DG0716770"/>
</dbReference>
<evidence type="ECO:0000313" key="1">
    <source>
        <dbReference type="EnsemblPlants" id="AVESA.00010b.r2.4DG0716770.1.CDS.1"/>
    </source>
</evidence>
<name>A0ACD5X2K7_AVESA</name>
<reference evidence="1" key="1">
    <citation type="submission" date="2021-05" db="EMBL/GenBank/DDBJ databases">
        <authorList>
            <person name="Scholz U."/>
            <person name="Mascher M."/>
            <person name="Fiebig A."/>
        </authorList>
    </citation>
    <scope>NUCLEOTIDE SEQUENCE [LARGE SCALE GENOMIC DNA]</scope>
</reference>
<keyword evidence="2" id="KW-1185">Reference proteome</keyword>
<organism evidence="1 2">
    <name type="scientific">Avena sativa</name>
    <name type="common">Oat</name>
    <dbReference type="NCBI Taxonomy" id="4498"/>
    <lineage>
        <taxon>Eukaryota</taxon>
        <taxon>Viridiplantae</taxon>
        <taxon>Streptophyta</taxon>
        <taxon>Embryophyta</taxon>
        <taxon>Tracheophyta</taxon>
        <taxon>Spermatophyta</taxon>
        <taxon>Magnoliopsida</taxon>
        <taxon>Liliopsida</taxon>
        <taxon>Poales</taxon>
        <taxon>Poaceae</taxon>
        <taxon>BOP clade</taxon>
        <taxon>Pooideae</taxon>
        <taxon>Poodae</taxon>
        <taxon>Poeae</taxon>
        <taxon>Poeae Chloroplast Group 1 (Aveneae type)</taxon>
        <taxon>Aveninae</taxon>
        <taxon>Avena</taxon>
    </lineage>
</organism>
<reference evidence="1" key="2">
    <citation type="submission" date="2025-09" db="UniProtKB">
        <authorList>
            <consortium name="EnsemblPlants"/>
        </authorList>
    </citation>
    <scope>IDENTIFICATION</scope>
</reference>
<proteinExistence type="predicted"/>
<accession>A0ACD5X2K7</accession>
<evidence type="ECO:0000313" key="2">
    <source>
        <dbReference type="Proteomes" id="UP001732700"/>
    </source>
</evidence>